<dbReference type="SMART" id="SM00038">
    <property type="entry name" value="COLFI"/>
    <property type="match status" value="1"/>
</dbReference>
<dbReference type="Proteomes" id="UP001234178">
    <property type="component" value="Unassembled WGS sequence"/>
</dbReference>
<evidence type="ECO:0000256" key="5">
    <source>
        <dbReference type="SAM" id="Coils"/>
    </source>
</evidence>
<keyword evidence="2" id="KW-0964">Secreted</keyword>
<dbReference type="Gene3D" id="2.60.120.40">
    <property type="match status" value="1"/>
</dbReference>
<dbReference type="InterPro" id="IPR008983">
    <property type="entry name" value="Tumour_necrosis_fac-like_dom"/>
</dbReference>
<evidence type="ECO:0000259" key="7">
    <source>
        <dbReference type="PROSITE" id="PS50871"/>
    </source>
</evidence>
<comment type="subcellular location">
    <subcellularLocation>
        <location evidence="1">Secreted</location>
    </subcellularLocation>
</comment>
<organism evidence="8 9">
    <name type="scientific">Daphnia magna</name>
    <dbReference type="NCBI Taxonomy" id="35525"/>
    <lineage>
        <taxon>Eukaryota</taxon>
        <taxon>Metazoa</taxon>
        <taxon>Ecdysozoa</taxon>
        <taxon>Arthropoda</taxon>
        <taxon>Crustacea</taxon>
        <taxon>Branchiopoda</taxon>
        <taxon>Diplostraca</taxon>
        <taxon>Cladocera</taxon>
        <taxon>Anomopoda</taxon>
        <taxon>Daphniidae</taxon>
        <taxon>Daphnia</taxon>
    </lineage>
</organism>
<feature type="signal peptide" evidence="6">
    <location>
        <begin position="1"/>
        <end position="32"/>
    </location>
</feature>
<evidence type="ECO:0000256" key="1">
    <source>
        <dbReference type="ARBA" id="ARBA00004613"/>
    </source>
</evidence>
<keyword evidence="3 6" id="KW-0732">Signal</keyword>
<gene>
    <name evidence="8" type="ORF">OUZ56_020216</name>
</gene>
<dbReference type="EMBL" id="JAOYFB010000003">
    <property type="protein sequence ID" value="KAK4011097.1"/>
    <property type="molecule type" value="Genomic_DNA"/>
</dbReference>
<dbReference type="SMART" id="SM00110">
    <property type="entry name" value="C1Q"/>
    <property type="match status" value="1"/>
</dbReference>
<feature type="chain" id="PRO_5047520981" description="C1q domain-containing protein" evidence="6">
    <location>
        <begin position="33"/>
        <end position="497"/>
    </location>
</feature>
<evidence type="ECO:0000256" key="3">
    <source>
        <dbReference type="ARBA" id="ARBA00022729"/>
    </source>
</evidence>
<dbReference type="InterPro" id="IPR001073">
    <property type="entry name" value="C1q_dom"/>
</dbReference>
<dbReference type="SUPFAM" id="SSF49842">
    <property type="entry name" value="TNF-like"/>
    <property type="match status" value="1"/>
</dbReference>
<dbReference type="Pfam" id="PF00386">
    <property type="entry name" value="C1q"/>
    <property type="match status" value="1"/>
</dbReference>
<evidence type="ECO:0000256" key="6">
    <source>
        <dbReference type="SAM" id="SignalP"/>
    </source>
</evidence>
<keyword evidence="4" id="KW-0176">Collagen</keyword>
<evidence type="ECO:0000256" key="2">
    <source>
        <dbReference type="ARBA" id="ARBA00022525"/>
    </source>
</evidence>
<dbReference type="PROSITE" id="PS50871">
    <property type="entry name" value="C1Q"/>
    <property type="match status" value="1"/>
</dbReference>
<reference evidence="8 9" key="1">
    <citation type="journal article" date="2023" name="Nucleic Acids Res.">
        <title>The hologenome of Daphnia magna reveals possible DNA methylation and microbiome-mediated evolution of the host genome.</title>
        <authorList>
            <person name="Chaturvedi A."/>
            <person name="Li X."/>
            <person name="Dhandapani V."/>
            <person name="Marshall H."/>
            <person name="Kissane S."/>
            <person name="Cuenca-Cambronero M."/>
            <person name="Asole G."/>
            <person name="Calvet F."/>
            <person name="Ruiz-Romero M."/>
            <person name="Marangio P."/>
            <person name="Guigo R."/>
            <person name="Rago D."/>
            <person name="Mirbahai L."/>
            <person name="Eastwood N."/>
            <person name="Colbourne J.K."/>
            <person name="Zhou J."/>
            <person name="Mallon E."/>
            <person name="Orsini L."/>
        </authorList>
    </citation>
    <scope>NUCLEOTIDE SEQUENCE [LARGE SCALE GENOMIC DNA]</scope>
    <source>
        <strain evidence="8">LRV0_1</strain>
    </source>
</reference>
<dbReference type="NCBIfam" id="NF040941">
    <property type="entry name" value="GGGWT_bact"/>
    <property type="match status" value="1"/>
</dbReference>
<evidence type="ECO:0000313" key="9">
    <source>
        <dbReference type="Proteomes" id="UP001234178"/>
    </source>
</evidence>
<comment type="caution">
    <text evidence="8">The sequence shown here is derived from an EMBL/GenBank/DDBJ whole genome shotgun (WGS) entry which is preliminary data.</text>
</comment>
<dbReference type="PANTHER" id="PTHR22923">
    <property type="entry name" value="CEREBELLIN-RELATED"/>
    <property type="match status" value="1"/>
</dbReference>
<dbReference type="InterPro" id="IPR000885">
    <property type="entry name" value="Fib_collagen_C"/>
</dbReference>
<keyword evidence="9" id="KW-1185">Reference proteome</keyword>
<dbReference type="InterPro" id="IPR050822">
    <property type="entry name" value="Cerebellin_Synaptic_Org"/>
</dbReference>
<sequence>MRFMDERMPHPFSGTIQSFLLILALSACFTAASDWQAKVEQLERNYVKMKEHFESKIVDLETKVSRLEAKVKKQDSIVAVLKKGHKPFTDNVDINRHRRHNATLRTCHEIHAANPSYASGMYWIDPDGQGIGDPPIHVHCDMVAKKNSRMKVIAEEIQPGTTSILHDSESEMDIGHCVEPGCYSRPIKYYASERQMAALIQLSNSCAQNITYNCRNSPLNYDGITYAWWNDKDGERHQFADWLTSCDQLSGKKHAVNDGVKDGRLPFTRVHFSNPFKGSGQHIVGRMRCSGKAKVEAMPTSCQDLWRMGHTLNAIYSVRGAKRMENVFCQFDKRPNEQGFQKWIGYVDVKSRPTYFHVQKNRTFYSENVAIPFEVEKVNVGNAMDLKTGIFTAPRDGLYFFSFTGLASAKPSKGTVFAAVGLFLNAVQVGEAWVHEADISVNHDSPLTLQSTLTLKAQDRVWLQITSLGDTGFLYDDANGYNHFNGFMLDEEITRSL</sequence>
<name>A0ABQ9ZDW0_9CRUS</name>
<dbReference type="Gene3D" id="2.60.120.1000">
    <property type="match status" value="1"/>
</dbReference>
<evidence type="ECO:0000256" key="4">
    <source>
        <dbReference type="ARBA" id="ARBA00023119"/>
    </source>
</evidence>
<protein>
    <recommendedName>
        <fullName evidence="7">C1q domain-containing protein</fullName>
    </recommendedName>
</protein>
<evidence type="ECO:0000313" key="8">
    <source>
        <dbReference type="EMBL" id="KAK4011097.1"/>
    </source>
</evidence>
<dbReference type="Pfam" id="PF01410">
    <property type="entry name" value="COLFI"/>
    <property type="match status" value="1"/>
</dbReference>
<proteinExistence type="predicted"/>
<keyword evidence="5" id="KW-0175">Coiled coil</keyword>
<feature type="coiled-coil region" evidence="5">
    <location>
        <begin position="32"/>
        <end position="77"/>
    </location>
</feature>
<dbReference type="PROSITE" id="PS51257">
    <property type="entry name" value="PROKAR_LIPOPROTEIN"/>
    <property type="match status" value="1"/>
</dbReference>
<feature type="domain" description="C1q" evidence="7">
    <location>
        <begin position="348"/>
        <end position="495"/>
    </location>
</feature>
<accession>A0ABQ9ZDW0</accession>
<dbReference type="PANTHER" id="PTHR22923:SF62">
    <property type="entry name" value="CVP18"/>
    <property type="match status" value="1"/>
</dbReference>